<feature type="compositionally biased region" description="Polar residues" evidence="1">
    <location>
        <begin position="1058"/>
        <end position="1070"/>
    </location>
</feature>
<proteinExistence type="predicted"/>
<keyword evidence="4" id="KW-1185">Reference proteome</keyword>
<feature type="compositionally biased region" description="Low complexity" evidence="1">
    <location>
        <begin position="979"/>
        <end position="999"/>
    </location>
</feature>
<dbReference type="EMBL" id="JACVVK020000030">
    <property type="protein sequence ID" value="KAK7501731.1"/>
    <property type="molecule type" value="Genomic_DNA"/>
</dbReference>
<keyword evidence="2" id="KW-0472">Membrane</keyword>
<keyword evidence="2" id="KW-1133">Transmembrane helix</keyword>
<feature type="compositionally biased region" description="Polar residues" evidence="1">
    <location>
        <begin position="1041"/>
        <end position="1051"/>
    </location>
</feature>
<feature type="region of interest" description="Disordered" evidence="1">
    <location>
        <begin position="883"/>
        <end position="1005"/>
    </location>
</feature>
<accession>A0ABD0LQI8</accession>
<feature type="region of interest" description="Disordered" evidence="1">
    <location>
        <begin position="75"/>
        <end position="100"/>
    </location>
</feature>
<protein>
    <submittedName>
        <fullName evidence="3">Uncharacterized protein</fullName>
    </submittedName>
</protein>
<feature type="compositionally biased region" description="Low complexity" evidence="1">
    <location>
        <begin position="509"/>
        <end position="518"/>
    </location>
</feature>
<evidence type="ECO:0000256" key="1">
    <source>
        <dbReference type="SAM" id="MobiDB-lite"/>
    </source>
</evidence>
<feature type="compositionally biased region" description="Basic and acidic residues" evidence="1">
    <location>
        <begin position="445"/>
        <end position="460"/>
    </location>
</feature>
<feature type="compositionally biased region" description="Polar residues" evidence="1">
    <location>
        <begin position="927"/>
        <end position="951"/>
    </location>
</feature>
<evidence type="ECO:0000313" key="4">
    <source>
        <dbReference type="Proteomes" id="UP001519460"/>
    </source>
</evidence>
<feature type="region of interest" description="Disordered" evidence="1">
    <location>
        <begin position="1041"/>
        <end position="1074"/>
    </location>
</feature>
<dbReference type="Proteomes" id="UP001519460">
    <property type="component" value="Unassembled WGS sequence"/>
</dbReference>
<gene>
    <name evidence="3" type="ORF">BaRGS_00007162</name>
</gene>
<dbReference type="AlphaFoldDB" id="A0ABD0LQI8"/>
<reference evidence="3 4" key="1">
    <citation type="journal article" date="2023" name="Sci. Data">
        <title>Genome assembly of the Korean intertidal mud-creeper Batillaria attramentaria.</title>
        <authorList>
            <person name="Patra A.K."/>
            <person name="Ho P.T."/>
            <person name="Jun S."/>
            <person name="Lee S.J."/>
            <person name="Kim Y."/>
            <person name="Won Y.J."/>
        </authorList>
    </citation>
    <scope>NUCLEOTIDE SEQUENCE [LARGE SCALE GENOMIC DNA]</scope>
    <source>
        <strain evidence="3">Wonlab-2016</strain>
    </source>
</reference>
<feature type="region of interest" description="Disordered" evidence="1">
    <location>
        <begin position="751"/>
        <end position="796"/>
    </location>
</feature>
<feature type="compositionally biased region" description="Polar residues" evidence="1">
    <location>
        <begin position="1095"/>
        <end position="1112"/>
    </location>
</feature>
<feature type="region of interest" description="Disordered" evidence="1">
    <location>
        <begin position="666"/>
        <end position="686"/>
    </location>
</feature>
<feature type="region of interest" description="Disordered" evidence="1">
    <location>
        <begin position="822"/>
        <end position="857"/>
    </location>
</feature>
<evidence type="ECO:0000256" key="2">
    <source>
        <dbReference type="SAM" id="Phobius"/>
    </source>
</evidence>
<feature type="transmembrane region" description="Helical" evidence="2">
    <location>
        <begin position="50"/>
        <end position="68"/>
    </location>
</feature>
<feature type="region of interest" description="Disordered" evidence="1">
    <location>
        <begin position="1169"/>
        <end position="1209"/>
    </location>
</feature>
<feature type="compositionally biased region" description="Polar residues" evidence="1">
    <location>
        <begin position="666"/>
        <end position="677"/>
    </location>
</feature>
<keyword evidence="2" id="KW-0812">Transmembrane</keyword>
<name>A0ABD0LQI8_9CAEN</name>
<feature type="compositionally biased region" description="Polar residues" evidence="1">
    <location>
        <begin position="886"/>
        <end position="905"/>
    </location>
</feature>
<evidence type="ECO:0000313" key="3">
    <source>
        <dbReference type="EMBL" id="KAK7501731.1"/>
    </source>
</evidence>
<comment type="caution">
    <text evidence="3">The sequence shown here is derived from an EMBL/GenBank/DDBJ whole genome shotgun (WGS) entry which is preliminary data.</text>
</comment>
<feature type="region of interest" description="Disordered" evidence="1">
    <location>
        <begin position="438"/>
        <end position="467"/>
    </location>
</feature>
<feature type="region of interest" description="Disordered" evidence="1">
    <location>
        <begin position="326"/>
        <end position="347"/>
    </location>
</feature>
<sequence length="1209" mass="131696">MQDGSWRPPSCLVVCRGGCSEPSCWQPQSQVNILAPSLISSRLQDRLPRALLLAAAAGLVVSVAVILLRKRRARANTKAPTPRRLPPSDDRPAPPTGSLSPLVNVVVSQVVDRLVESRLSAVCSCHSTRCSRCGGDGGGGDGNQAQLCACTTRTGQRSNGDRLVEARTSHRESTVDNSVDPVEVVSDSSCDSFRTAPLSSLSSNPCRIPTIEYSPLDLSWELIQSPPMAGSSTSTEFVPSHDLKQKYVERASLVQRRGGPGPQRGHKRDECRYRMCTSCRCCDGHQNLECPCFYRGKVSESRTSGGSRMRIFSDSSQESVLKFPSLGDSDIPSERPSPPAVTYQSSATSPINWCASEDKGTLPDSASNNDGKIQARSRVLQEAGTMSEDQQPLQPWECPVPAQSSPKQNIDKLRRQVHAPISVGQKCSQYATQNINSHIHSRQPPRSEKQHNQREEKPPEPLRGTNCKKVTGKVVNGKGSYQEYCLVSVSCHTVSKHCGEAHKTEITSTVSSRSSPGSKNSEACQLARNRKPNSPDHVTSFYKENCIPKCVCKFANRRHPECPTYVNGPLWKTHHQKKSPNVSIPADTTGISVNNQEMRRNEEVQSGNDLFRSPICSPKHSIKCEGSPRNDVNVPSPKTSAVLTFHSAESDVTVKSAIDTDAQGTITDSSLLGTASSPSPPPERHLPVKMGLTQIPRDDQNSDLLRWNSAASFEAKTRNLGERAMRYLEHIEHQLFPKEELSLEVDQHRACCVQSPPGPGEEDSKATGQTVESETVQDSENGEPEKPSRLPVNKKCRIKRRRNTYRASLAMTQIATSFFQKYHESNKSPPRQEEQHPENPSPGQPDVAGQADDSKEPDLNVRQTFNELEKVVDNLLVLLDNETPEHTTPTLPSEQPSSMPSSVTMSKDEEIDAHENGEQTGEPDCSRLSQQPSLCSVNTHTESKSSSSQDETFTDAPLDAQNVEPLNHGDGGPFEQPISSMNKETESNSSESTEENVSTPAGTLNVESSEGFNCGHVFSANEQTESNYSLCVEEMASNTEAQTQTVATSEDSGCGLPSEQSSMHNMNHQEGATPGFSSLERRIISALAAVSVESLTQQSADTNHSNQPSSPNKSEEEKAESNTELSVSDTVLDSVADTRTGLPLQCNDDPFSVSPEATKQPQVAVARLDSGDIPEQKMKPLIPVTDKGQETSPDRQLISASEASDLLCT</sequence>
<feature type="compositionally biased region" description="Basic and acidic residues" evidence="1">
    <location>
        <begin position="822"/>
        <end position="837"/>
    </location>
</feature>
<organism evidence="3 4">
    <name type="scientific">Batillaria attramentaria</name>
    <dbReference type="NCBI Taxonomy" id="370345"/>
    <lineage>
        <taxon>Eukaryota</taxon>
        <taxon>Metazoa</taxon>
        <taxon>Spiralia</taxon>
        <taxon>Lophotrochozoa</taxon>
        <taxon>Mollusca</taxon>
        <taxon>Gastropoda</taxon>
        <taxon>Caenogastropoda</taxon>
        <taxon>Sorbeoconcha</taxon>
        <taxon>Cerithioidea</taxon>
        <taxon>Batillariidae</taxon>
        <taxon>Batillaria</taxon>
    </lineage>
</organism>
<feature type="region of interest" description="Disordered" evidence="1">
    <location>
        <begin position="509"/>
        <end position="536"/>
    </location>
</feature>
<feature type="region of interest" description="Disordered" evidence="1">
    <location>
        <begin position="1095"/>
        <end position="1128"/>
    </location>
</feature>